<dbReference type="GO" id="GO:0042030">
    <property type="term" value="F:ATPase inhibitor activity"/>
    <property type="evidence" value="ECO:0007669"/>
    <property type="project" value="UniProtKB-ARBA"/>
</dbReference>
<dbReference type="InterPro" id="IPR006636">
    <property type="entry name" value="STI1_HS-bd"/>
</dbReference>
<dbReference type="Proteomes" id="UP001147746">
    <property type="component" value="Unassembled WGS sequence"/>
</dbReference>
<feature type="repeat" description="TPR" evidence="6">
    <location>
        <begin position="70"/>
        <end position="103"/>
    </location>
</feature>
<feature type="repeat" description="TPR" evidence="6">
    <location>
        <begin position="244"/>
        <end position="277"/>
    </location>
</feature>
<feature type="domain" description="STI1" evidence="8">
    <location>
        <begin position="140"/>
        <end position="179"/>
    </location>
</feature>
<name>A0A9W9U4K7_9EURO</name>
<dbReference type="FunFam" id="1.10.260.100:FF:000004">
    <property type="entry name" value="Putative stress-induced-phosphoprotein 1"/>
    <property type="match status" value="1"/>
</dbReference>
<dbReference type="PANTHER" id="PTHR22904">
    <property type="entry name" value="TPR REPEAT CONTAINING PROTEIN"/>
    <property type="match status" value="1"/>
</dbReference>
<organism evidence="9 10">
    <name type="scientific">Penicillium atrosanguineum</name>
    <dbReference type="NCBI Taxonomy" id="1132637"/>
    <lineage>
        <taxon>Eukaryota</taxon>
        <taxon>Fungi</taxon>
        <taxon>Dikarya</taxon>
        <taxon>Ascomycota</taxon>
        <taxon>Pezizomycotina</taxon>
        <taxon>Eurotiomycetes</taxon>
        <taxon>Eurotiomycetidae</taxon>
        <taxon>Eurotiales</taxon>
        <taxon>Aspergillaceae</taxon>
        <taxon>Penicillium</taxon>
    </lineage>
</organism>
<evidence type="ECO:0000313" key="10">
    <source>
        <dbReference type="Proteomes" id="UP001147746"/>
    </source>
</evidence>
<evidence type="ECO:0000256" key="2">
    <source>
        <dbReference type="ARBA" id="ARBA00022490"/>
    </source>
</evidence>
<gene>
    <name evidence="9" type="ORF">N7476_006970</name>
</gene>
<dbReference type="PROSITE" id="PS50293">
    <property type="entry name" value="TPR_REGION"/>
    <property type="match status" value="1"/>
</dbReference>
<dbReference type="Pfam" id="PF13432">
    <property type="entry name" value="TPR_16"/>
    <property type="match status" value="2"/>
</dbReference>
<reference evidence="9" key="2">
    <citation type="journal article" date="2023" name="IMA Fungus">
        <title>Comparative genomic study of the Penicillium genus elucidates a diverse pangenome and 15 lateral gene transfer events.</title>
        <authorList>
            <person name="Petersen C."/>
            <person name="Sorensen T."/>
            <person name="Nielsen M.R."/>
            <person name="Sondergaard T.E."/>
            <person name="Sorensen J.L."/>
            <person name="Fitzpatrick D.A."/>
            <person name="Frisvad J.C."/>
            <person name="Nielsen K.L."/>
        </authorList>
    </citation>
    <scope>NUCLEOTIDE SEQUENCE</scope>
    <source>
        <strain evidence="9">IBT 21472</strain>
    </source>
</reference>
<dbReference type="InterPro" id="IPR041243">
    <property type="entry name" value="STI1/HOP_DP"/>
</dbReference>
<evidence type="ECO:0000256" key="3">
    <source>
        <dbReference type="ARBA" id="ARBA00022737"/>
    </source>
</evidence>
<feature type="repeat" description="TPR" evidence="6">
    <location>
        <begin position="378"/>
        <end position="411"/>
    </location>
</feature>
<evidence type="ECO:0000256" key="7">
    <source>
        <dbReference type="SAM" id="MobiDB-lite"/>
    </source>
</evidence>
<evidence type="ECO:0000256" key="5">
    <source>
        <dbReference type="ARBA" id="ARBA00064323"/>
    </source>
</evidence>
<feature type="repeat" description="TPR" evidence="6">
    <location>
        <begin position="446"/>
        <end position="479"/>
    </location>
</feature>
<evidence type="ECO:0000256" key="4">
    <source>
        <dbReference type="ARBA" id="ARBA00022803"/>
    </source>
</evidence>
<dbReference type="EMBL" id="JAPZBO010000007">
    <property type="protein sequence ID" value="KAJ5311110.1"/>
    <property type="molecule type" value="Genomic_DNA"/>
</dbReference>
<feature type="compositionally biased region" description="Basic and acidic residues" evidence="7">
    <location>
        <begin position="234"/>
        <end position="246"/>
    </location>
</feature>
<feature type="repeat" description="TPR" evidence="6">
    <location>
        <begin position="2"/>
        <end position="35"/>
    </location>
</feature>
<keyword evidence="4 6" id="KW-0802">TPR repeat</keyword>
<keyword evidence="10" id="KW-1185">Reference proteome</keyword>
<dbReference type="Gene3D" id="1.10.260.100">
    <property type="match status" value="2"/>
</dbReference>
<dbReference type="OrthoDB" id="2423701at2759"/>
<dbReference type="PANTHER" id="PTHR22904:SF523">
    <property type="entry name" value="STRESS-INDUCED-PHOSPHOPROTEIN 1"/>
    <property type="match status" value="1"/>
</dbReference>
<protein>
    <recommendedName>
        <fullName evidence="8">STI1 domain-containing protein</fullName>
    </recommendedName>
</protein>
<dbReference type="PROSITE" id="PS50005">
    <property type="entry name" value="TPR"/>
    <property type="match status" value="7"/>
</dbReference>
<dbReference type="AlphaFoldDB" id="A0A9W9U4K7"/>
<dbReference type="InterPro" id="IPR019734">
    <property type="entry name" value="TPR_rpt"/>
</dbReference>
<dbReference type="GO" id="GO:0005737">
    <property type="term" value="C:cytoplasm"/>
    <property type="evidence" value="ECO:0007669"/>
    <property type="project" value="UniProtKB-SubCell"/>
</dbReference>
<evidence type="ECO:0000259" key="8">
    <source>
        <dbReference type="SMART" id="SM00727"/>
    </source>
</evidence>
<comment type="subunit">
    <text evidence="5">Part of a larger complex that includes HSP70, HSP90, and immunophilins.</text>
</comment>
<evidence type="ECO:0000313" key="9">
    <source>
        <dbReference type="EMBL" id="KAJ5311110.1"/>
    </source>
</evidence>
<sequence length="566" mass="62887">MSDALKAEGNKAFSAKDYPTAIEKFTEAIAVDPENHILYSNRSAVYAAQADYQKALEDAEKSISIKPDWSKSQLRKGAAYRGMQDWLAAYDAYEEALKLEPGNAQAKSGLDAVQRAIQAEATADGVQGDPMGGLGGMFNDPGMYEKLANNPKTAPLLADPEFMAKLKKIQSNPNSVGEEIRDPRFLQVMSVLLGIDMSFGQDGPSGQDSPMPDAKPAPPKKAPTPEPEPEDEEVVAKRKAQEAGDAEKKIGNDFYKKKQFDQAIEHYEKAWELNKDVTYLNNAGAAKFEKGDYQGAIEVCQKAVDEARDLRADFKIVAKSYARIGSAYEKMGDLTKAIESYNKSLMEHRTPDALAKLRNAEKIKDKAEKDAYLDPEEAEKARMLGQEKYKEADWPGAVEAFTEMIKRAPNDPRGYSNRAAALIKLMTFPGAVQDCDEAIKRDPKFFRAYMRKGQALIAMKEYNRALDTFTEAAEQDDGTNAREIEQQQQKCLDAQFSARAGETEQQTMERIQNDPEIMSVLQDPVMQSILQQAKSDPAALQEHMKNPQVRIKIQKLMAAGVIRLGR</sequence>
<feature type="compositionally biased region" description="Pro residues" evidence="7">
    <location>
        <begin position="213"/>
        <end position="226"/>
    </location>
</feature>
<evidence type="ECO:0000256" key="6">
    <source>
        <dbReference type="PROSITE-ProRule" id="PRU00339"/>
    </source>
</evidence>
<feature type="repeat" description="TPR" evidence="6">
    <location>
        <begin position="318"/>
        <end position="351"/>
    </location>
</feature>
<feature type="domain" description="STI1" evidence="8">
    <location>
        <begin position="514"/>
        <end position="553"/>
    </location>
</feature>
<evidence type="ECO:0000256" key="1">
    <source>
        <dbReference type="ARBA" id="ARBA00004496"/>
    </source>
</evidence>
<keyword evidence="2" id="KW-0963">Cytoplasm</keyword>
<dbReference type="SMART" id="SM00028">
    <property type="entry name" value="TPR"/>
    <property type="match status" value="9"/>
</dbReference>
<dbReference type="SMART" id="SM00727">
    <property type="entry name" value="STI1"/>
    <property type="match status" value="2"/>
</dbReference>
<dbReference type="InterPro" id="IPR011990">
    <property type="entry name" value="TPR-like_helical_dom_sf"/>
</dbReference>
<dbReference type="FunFam" id="1.25.40.10:FF:000010">
    <property type="entry name" value="Stress-induced phosphoprotein 1"/>
    <property type="match status" value="1"/>
</dbReference>
<dbReference type="SUPFAM" id="SSF48452">
    <property type="entry name" value="TPR-like"/>
    <property type="match status" value="1"/>
</dbReference>
<dbReference type="FunFam" id="1.10.260.100:FF:000002">
    <property type="entry name" value="Stress-induced-phosphoprotein 1 (Hsp70/Hsp90-organizing)"/>
    <property type="match status" value="1"/>
</dbReference>
<comment type="caution">
    <text evidence="9">The sequence shown here is derived from an EMBL/GenBank/DDBJ whole genome shotgun (WGS) entry which is preliminary data.</text>
</comment>
<feature type="region of interest" description="Disordered" evidence="7">
    <location>
        <begin position="197"/>
        <end position="246"/>
    </location>
</feature>
<dbReference type="Pfam" id="PF13424">
    <property type="entry name" value="TPR_12"/>
    <property type="match status" value="1"/>
</dbReference>
<dbReference type="FunFam" id="1.25.40.10:FF:000027">
    <property type="entry name" value="stress-induced-phosphoprotein 1 isoform X1"/>
    <property type="match status" value="1"/>
</dbReference>
<dbReference type="Gene3D" id="1.25.40.10">
    <property type="entry name" value="Tetratricopeptide repeat domain"/>
    <property type="match status" value="3"/>
</dbReference>
<dbReference type="GO" id="GO:0051879">
    <property type="term" value="F:Hsp90 protein binding"/>
    <property type="evidence" value="ECO:0007669"/>
    <property type="project" value="TreeGrafter"/>
</dbReference>
<feature type="repeat" description="TPR" evidence="6">
    <location>
        <begin position="36"/>
        <end position="69"/>
    </location>
</feature>
<dbReference type="Pfam" id="PF17830">
    <property type="entry name" value="STI1-HOP_DP"/>
    <property type="match status" value="2"/>
</dbReference>
<accession>A0A9W9U4K7</accession>
<dbReference type="Pfam" id="PF13181">
    <property type="entry name" value="TPR_8"/>
    <property type="match status" value="1"/>
</dbReference>
<proteinExistence type="predicted"/>
<comment type="subcellular location">
    <subcellularLocation>
        <location evidence="1">Cytoplasm</location>
    </subcellularLocation>
</comment>
<keyword evidence="3" id="KW-0677">Repeat</keyword>
<reference evidence="9" key="1">
    <citation type="submission" date="2022-12" db="EMBL/GenBank/DDBJ databases">
        <authorList>
            <person name="Petersen C."/>
        </authorList>
    </citation>
    <scope>NUCLEOTIDE SEQUENCE</scope>
    <source>
        <strain evidence="9">IBT 21472</strain>
    </source>
</reference>
<dbReference type="FunFam" id="1.25.40.10:FF:000020">
    <property type="entry name" value="Stress-induced phosphoprotein 1"/>
    <property type="match status" value="1"/>
</dbReference>